<accession>A0A0E0Q0W1</accession>
<dbReference type="AlphaFoldDB" id="A0A0E0Q0W1"/>
<evidence type="ECO:0000313" key="2">
    <source>
        <dbReference type="EnsemblPlants" id="ORUFI06G24560.1"/>
    </source>
</evidence>
<evidence type="ECO:0008006" key="4">
    <source>
        <dbReference type="Google" id="ProtNLM"/>
    </source>
</evidence>
<reference evidence="3" key="1">
    <citation type="submission" date="2013-06" db="EMBL/GenBank/DDBJ databases">
        <authorList>
            <person name="Zhao Q."/>
        </authorList>
    </citation>
    <scope>NUCLEOTIDE SEQUENCE</scope>
    <source>
        <strain evidence="3">cv. W1943</strain>
    </source>
</reference>
<keyword evidence="3" id="KW-1185">Reference proteome</keyword>
<evidence type="ECO:0000313" key="3">
    <source>
        <dbReference type="Proteomes" id="UP000008022"/>
    </source>
</evidence>
<feature type="signal peptide" evidence="1">
    <location>
        <begin position="1"/>
        <end position="20"/>
    </location>
</feature>
<name>A0A0E0Q0W1_ORYRU</name>
<keyword evidence="1" id="KW-0732">Signal</keyword>
<dbReference type="Proteomes" id="UP000008022">
    <property type="component" value="Unassembled WGS sequence"/>
</dbReference>
<dbReference type="HOGENOM" id="CLU_2531447_0_0_1"/>
<organism evidence="2 3">
    <name type="scientific">Oryza rufipogon</name>
    <name type="common">Brownbeard rice</name>
    <name type="synonym">Asian wild rice</name>
    <dbReference type="NCBI Taxonomy" id="4529"/>
    <lineage>
        <taxon>Eukaryota</taxon>
        <taxon>Viridiplantae</taxon>
        <taxon>Streptophyta</taxon>
        <taxon>Embryophyta</taxon>
        <taxon>Tracheophyta</taxon>
        <taxon>Spermatophyta</taxon>
        <taxon>Magnoliopsida</taxon>
        <taxon>Liliopsida</taxon>
        <taxon>Poales</taxon>
        <taxon>Poaceae</taxon>
        <taxon>BOP clade</taxon>
        <taxon>Oryzoideae</taxon>
        <taxon>Oryzeae</taxon>
        <taxon>Oryzinae</taxon>
        <taxon>Oryza</taxon>
    </lineage>
</organism>
<proteinExistence type="predicted"/>
<reference evidence="2" key="2">
    <citation type="submission" date="2015-06" db="UniProtKB">
        <authorList>
            <consortium name="EnsemblPlants"/>
        </authorList>
    </citation>
    <scope>IDENTIFICATION</scope>
</reference>
<sequence>MVRSLCFRGKFQNFCIFSLAFLCQYSVVPNCAFISSGPGETSRSILVDHIHKFFASKVSFSFCRFGHFLPCQRSHLLQAPKVHW</sequence>
<dbReference type="Gramene" id="ORUFI06G24560.1">
    <property type="protein sequence ID" value="ORUFI06G24560.1"/>
    <property type="gene ID" value="ORUFI06G24560"/>
</dbReference>
<protein>
    <recommendedName>
        <fullName evidence="4">Secreted protein</fullName>
    </recommendedName>
</protein>
<evidence type="ECO:0000256" key="1">
    <source>
        <dbReference type="SAM" id="SignalP"/>
    </source>
</evidence>
<dbReference type="EnsemblPlants" id="ORUFI06G24560.1">
    <property type="protein sequence ID" value="ORUFI06G24560.1"/>
    <property type="gene ID" value="ORUFI06G24560"/>
</dbReference>
<feature type="chain" id="PRO_5002370956" description="Secreted protein" evidence="1">
    <location>
        <begin position="21"/>
        <end position="84"/>
    </location>
</feature>